<feature type="compositionally biased region" description="Basic and acidic residues" evidence="1">
    <location>
        <begin position="66"/>
        <end position="76"/>
    </location>
</feature>
<reference evidence="3" key="1">
    <citation type="journal article" date="2020" name="Genome Biol.">
        <title>Gamete binning: chromosome-level and haplotype-resolved genome assembly enabled by high-throughput single-cell sequencing of gamete genomes.</title>
        <authorList>
            <person name="Campoy J.A."/>
            <person name="Sun H."/>
            <person name="Goel M."/>
            <person name="Jiao W.-B."/>
            <person name="Folz-Donahue K."/>
            <person name="Wang N."/>
            <person name="Rubio M."/>
            <person name="Liu C."/>
            <person name="Kukat C."/>
            <person name="Ruiz D."/>
            <person name="Huettel B."/>
            <person name="Schneeberger K."/>
        </authorList>
    </citation>
    <scope>NUCLEOTIDE SEQUENCE [LARGE SCALE GENOMIC DNA]</scope>
    <source>
        <strain evidence="3">cv. Rojo Pasion</strain>
    </source>
</reference>
<evidence type="ECO:0000256" key="1">
    <source>
        <dbReference type="SAM" id="MobiDB-lite"/>
    </source>
</evidence>
<proteinExistence type="predicted"/>
<name>A0A6J5VWR7_PRUAR</name>
<feature type="region of interest" description="Disordered" evidence="1">
    <location>
        <begin position="1"/>
        <end position="102"/>
    </location>
</feature>
<dbReference type="EMBL" id="CAEKKB010000001">
    <property type="protein sequence ID" value="CAB4292441.1"/>
    <property type="molecule type" value="Genomic_DNA"/>
</dbReference>
<gene>
    <name evidence="2" type="ORF">ORAREDHAP_LOCUS833</name>
</gene>
<evidence type="ECO:0000313" key="2">
    <source>
        <dbReference type="EMBL" id="CAB4292441.1"/>
    </source>
</evidence>
<evidence type="ECO:0000313" key="3">
    <source>
        <dbReference type="Proteomes" id="UP000507245"/>
    </source>
</evidence>
<feature type="compositionally biased region" description="Basic residues" evidence="1">
    <location>
        <begin position="14"/>
        <end position="23"/>
    </location>
</feature>
<dbReference type="AlphaFoldDB" id="A0A6J5VWR7"/>
<protein>
    <submittedName>
        <fullName evidence="2">Uncharacterized protein</fullName>
    </submittedName>
</protein>
<accession>A0A6J5VWR7</accession>
<dbReference type="Proteomes" id="UP000507245">
    <property type="component" value="Unassembled WGS sequence"/>
</dbReference>
<organism evidence="2 3">
    <name type="scientific">Prunus armeniaca</name>
    <name type="common">Apricot</name>
    <name type="synonym">Armeniaca vulgaris</name>
    <dbReference type="NCBI Taxonomy" id="36596"/>
    <lineage>
        <taxon>Eukaryota</taxon>
        <taxon>Viridiplantae</taxon>
        <taxon>Streptophyta</taxon>
        <taxon>Embryophyta</taxon>
        <taxon>Tracheophyta</taxon>
        <taxon>Spermatophyta</taxon>
        <taxon>Magnoliopsida</taxon>
        <taxon>eudicotyledons</taxon>
        <taxon>Gunneridae</taxon>
        <taxon>Pentapetalae</taxon>
        <taxon>rosids</taxon>
        <taxon>fabids</taxon>
        <taxon>Rosales</taxon>
        <taxon>Rosaceae</taxon>
        <taxon>Amygdaloideae</taxon>
        <taxon>Amygdaleae</taxon>
        <taxon>Prunus</taxon>
    </lineage>
</organism>
<sequence>MQNGKCNPEEGRQKNKWQPRNAKRIPAVEGWRRNGTGTTSWRRGEVSSVSRRGPQRQPGTPHRLAKSGDRRSHEQVRTAASTQNTKARGRGKNGACQKAIGD</sequence>
<keyword evidence="3" id="KW-1185">Reference proteome</keyword>